<evidence type="ECO:0000313" key="3">
    <source>
        <dbReference type="Proteomes" id="UP000265750"/>
    </source>
</evidence>
<evidence type="ECO:0000256" key="1">
    <source>
        <dbReference type="SAM" id="SignalP"/>
    </source>
</evidence>
<comment type="caution">
    <text evidence="2">The sequence shown here is derived from an EMBL/GenBank/DDBJ whole genome shotgun (WGS) entry which is preliminary data.</text>
</comment>
<protein>
    <recommendedName>
        <fullName evidence="4">DUF2946 domain-containing protein</fullName>
    </recommendedName>
</protein>
<dbReference type="Pfam" id="PF11162">
    <property type="entry name" value="DUF2946"/>
    <property type="match status" value="1"/>
</dbReference>
<feature type="signal peptide" evidence="1">
    <location>
        <begin position="1"/>
        <end position="23"/>
    </location>
</feature>
<proteinExistence type="predicted"/>
<gene>
    <name evidence="2" type="ORF">D3218_01475</name>
</gene>
<feature type="chain" id="PRO_5017262421" description="DUF2946 domain-containing protein" evidence="1">
    <location>
        <begin position="24"/>
        <end position="117"/>
    </location>
</feature>
<sequence length="117" mass="12026">MRLVALLFVVHAALLAFSQGASADTAPRDQFGNVLCHASDQINHDGSHRSHDDHSGKMSCCWLGCSMFAGTSAAPPASGEAVATAVAAPPAVFVSYANVLASVPETPRITRGPPAVL</sequence>
<name>A0A3A1WQX7_9HYPH</name>
<accession>A0A3A1WQX7</accession>
<evidence type="ECO:0008006" key="4">
    <source>
        <dbReference type="Google" id="ProtNLM"/>
    </source>
</evidence>
<keyword evidence="1" id="KW-0732">Signal</keyword>
<dbReference type="EMBL" id="QYRN01000001">
    <property type="protein sequence ID" value="RIY03456.1"/>
    <property type="molecule type" value="Genomic_DNA"/>
</dbReference>
<organism evidence="2 3">
    <name type="scientific">Aureimonas flava</name>
    <dbReference type="NCBI Taxonomy" id="2320271"/>
    <lineage>
        <taxon>Bacteria</taxon>
        <taxon>Pseudomonadati</taxon>
        <taxon>Pseudomonadota</taxon>
        <taxon>Alphaproteobacteria</taxon>
        <taxon>Hyphomicrobiales</taxon>
        <taxon>Aurantimonadaceae</taxon>
        <taxon>Aureimonas</taxon>
    </lineage>
</organism>
<dbReference type="InterPro" id="IPR021333">
    <property type="entry name" value="DUF2946"/>
</dbReference>
<reference evidence="3" key="1">
    <citation type="submission" date="2018-09" db="EMBL/GenBank/DDBJ databases">
        <authorList>
            <person name="Tuo L."/>
        </authorList>
    </citation>
    <scope>NUCLEOTIDE SEQUENCE [LARGE SCALE GENOMIC DNA]</scope>
    <source>
        <strain evidence="3">M2BS4Y-1</strain>
    </source>
</reference>
<dbReference type="Proteomes" id="UP000265750">
    <property type="component" value="Unassembled WGS sequence"/>
</dbReference>
<evidence type="ECO:0000313" key="2">
    <source>
        <dbReference type="EMBL" id="RIY03456.1"/>
    </source>
</evidence>
<dbReference type="AlphaFoldDB" id="A0A3A1WQX7"/>
<keyword evidence="3" id="KW-1185">Reference proteome</keyword>